<evidence type="ECO:0000313" key="2">
    <source>
        <dbReference type="EMBL" id="VFQ46432.1"/>
    </source>
</evidence>
<evidence type="ECO:0000259" key="1">
    <source>
        <dbReference type="Pfam" id="PF01926"/>
    </source>
</evidence>
<dbReference type="AlphaFoldDB" id="A0A4U8YWM6"/>
<reference evidence="2 3" key="1">
    <citation type="submission" date="2019-03" db="EMBL/GenBank/DDBJ databases">
        <authorList>
            <person name="Nijsse B."/>
        </authorList>
    </citation>
    <scope>NUCLEOTIDE SEQUENCE [LARGE SCALE GENOMIC DNA]</scope>
    <source>
        <strain evidence="2">Desulfoluna butyratoxydans MSL71</strain>
    </source>
</reference>
<accession>A0A4U8YWM6</accession>
<dbReference type="EMBL" id="CAADHO010000009">
    <property type="protein sequence ID" value="VFQ46432.1"/>
    <property type="molecule type" value="Genomic_DNA"/>
</dbReference>
<dbReference type="SUPFAM" id="SSF52540">
    <property type="entry name" value="P-loop containing nucleoside triphosphate hydrolases"/>
    <property type="match status" value="1"/>
</dbReference>
<dbReference type="InterPro" id="IPR006073">
    <property type="entry name" value="GTP-bd"/>
</dbReference>
<dbReference type="Proteomes" id="UP000507962">
    <property type="component" value="Unassembled WGS sequence"/>
</dbReference>
<evidence type="ECO:0000313" key="3">
    <source>
        <dbReference type="Proteomes" id="UP000507962"/>
    </source>
</evidence>
<proteinExistence type="predicted"/>
<name>A0A4U8YWM6_9BACT</name>
<dbReference type="InterPro" id="IPR027417">
    <property type="entry name" value="P-loop_NTPase"/>
</dbReference>
<feature type="domain" description="G" evidence="1">
    <location>
        <begin position="9"/>
        <end position="86"/>
    </location>
</feature>
<protein>
    <recommendedName>
        <fullName evidence="1">G domain-containing protein</fullName>
    </recommendedName>
</protein>
<dbReference type="GO" id="GO:0005525">
    <property type="term" value="F:GTP binding"/>
    <property type="evidence" value="ECO:0007669"/>
    <property type="project" value="InterPro"/>
</dbReference>
<dbReference type="Gene3D" id="3.40.50.300">
    <property type="entry name" value="P-loop containing nucleotide triphosphate hydrolases"/>
    <property type="match status" value="1"/>
</dbReference>
<dbReference type="RefSeq" id="WP_180144123.1">
    <property type="nucleotide sequence ID" value="NZ_CAADHO010000009.1"/>
</dbReference>
<gene>
    <name evidence="2" type="ORF">MSL71_40960</name>
</gene>
<keyword evidence="3" id="KW-1185">Reference proteome</keyword>
<dbReference type="Pfam" id="PF11981">
    <property type="entry name" value="DUF3482"/>
    <property type="match status" value="1"/>
</dbReference>
<dbReference type="Pfam" id="PF01926">
    <property type="entry name" value="MMR_HSR1"/>
    <property type="match status" value="1"/>
</dbReference>
<dbReference type="InterPro" id="IPR021871">
    <property type="entry name" value="DUF3482"/>
</dbReference>
<organism evidence="2 3">
    <name type="scientific">Desulfoluna butyratoxydans</name>
    <dbReference type="NCBI Taxonomy" id="231438"/>
    <lineage>
        <taxon>Bacteria</taxon>
        <taxon>Pseudomonadati</taxon>
        <taxon>Thermodesulfobacteriota</taxon>
        <taxon>Desulfobacteria</taxon>
        <taxon>Desulfobacterales</taxon>
        <taxon>Desulfolunaceae</taxon>
        <taxon>Desulfoluna</taxon>
    </lineage>
</organism>
<sequence>MTNTTIPEFAILGHPNEGKSTLVSTLTEDDTVRVSPFPGETTSSRTYTVTLDEKPLIRFVDTPGFQAPKKTLAWFRAYTGAPERILEAFLAEHQSDKTFADECELLAPVAKGAGIIYVADGSRPVRQNDLAEMEILRLTGLPRMAVINCKGANEKHLAAWRAEFRKTFNAVRVFNAHTAAVKDRLDLLAALMTVDPEWEPALTHVVTALNEEWGNRLRRSVDAMAELFRFALTHTVSASLGQKESKEEAEHKLALRFQEDLRKKEARTREHIRRTFRHSLFDVTMPEGSVLRQDLFDKRTFKLLGLTRTQLATAAATCGGAAGAVIDLAAAGHSLGLFTVLGSVGGAASAFLGERRMARAKVSGIPLGGQELTLGPCRNLQMPFVLLDRILLYFTLITSRAHGKRDEAALAVEEAALADGGASRHLSASDKKAFQALFTAAGKKDAPGIDAALATIREILFARING</sequence>